<accession>W7Y4R6</accession>
<gene>
    <name evidence="2" type="ORF">JCM21142_41730</name>
</gene>
<dbReference type="InterPro" id="IPR016181">
    <property type="entry name" value="Acyl_CoA_acyltransferase"/>
</dbReference>
<dbReference type="AlphaFoldDB" id="W7Y4R6"/>
<reference evidence="2 3" key="1">
    <citation type="journal article" date="2014" name="Genome Announc.">
        <title>Draft Genome Sequence of Cytophaga fermentans JCM 21142T, a Facultative Anaerobe Isolated from Marine Mud.</title>
        <authorList>
            <person name="Starns D."/>
            <person name="Oshima K."/>
            <person name="Suda W."/>
            <person name="Iino T."/>
            <person name="Yuki M."/>
            <person name="Inoue J."/>
            <person name="Kitamura K."/>
            <person name="Iida T."/>
            <person name="Darby A."/>
            <person name="Hattori M."/>
            <person name="Ohkuma M."/>
        </authorList>
    </citation>
    <scope>NUCLEOTIDE SEQUENCE [LARGE SCALE GENOMIC DNA]</scope>
    <source>
        <strain evidence="2 3">JCM 21142</strain>
    </source>
</reference>
<dbReference type="SUPFAM" id="SSF55729">
    <property type="entry name" value="Acyl-CoA N-acyltransferases (Nat)"/>
    <property type="match status" value="1"/>
</dbReference>
<sequence>MTIFETKCLLIRHLEQTDLRVLLEIYNNARNMQFVSKGKHHWTMEELCGKVEAVNKYGKFGMGIFIVEEKSTGNIIGEAGLFNSFQDCKKLELGYILDFVYWGKGYGKEICSGLLKYGFEVLKTETLIARMYAKNIASVRLSEKCGMKRTEEGIAENGEKYFTYVSYCN</sequence>
<dbReference type="InterPro" id="IPR000182">
    <property type="entry name" value="GNAT_dom"/>
</dbReference>
<evidence type="ECO:0000259" key="1">
    <source>
        <dbReference type="PROSITE" id="PS51186"/>
    </source>
</evidence>
<name>W7Y4R6_9BACT</name>
<dbReference type="GO" id="GO:0016747">
    <property type="term" value="F:acyltransferase activity, transferring groups other than amino-acyl groups"/>
    <property type="evidence" value="ECO:0007669"/>
    <property type="project" value="InterPro"/>
</dbReference>
<proteinExistence type="predicted"/>
<feature type="domain" description="N-acetyltransferase" evidence="1">
    <location>
        <begin position="9"/>
        <end position="169"/>
    </location>
</feature>
<keyword evidence="2" id="KW-0808">Transferase</keyword>
<dbReference type="eggNOG" id="COG1670">
    <property type="taxonomic scope" value="Bacteria"/>
</dbReference>
<protein>
    <submittedName>
        <fullName evidence="2">Anhydro-N-acetylmuramic acid kinase</fullName>
    </submittedName>
</protein>
<dbReference type="Pfam" id="PF13302">
    <property type="entry name" value="Acetyltransf_3"/>
    <property type="match status" value="1"/>
</dbReference>
<dbReference type="GO" id="GO:0016301">
    <property type="term" value="F:kinase activity"/>
    <property type="evidence" value="ECO:0007669"/>
    <property type="project" value="UniProtKB-KW"/>
</dbReference>
<dbReference type="STRING" id="869213.GCA_000517085_00100"/>
<dbReference type="InterPro" id="IPR051531">
    <property type="entry name" value="N-acetyltransferase"/>
</dbReference>
<dbReference type="PROSITE" id="PS51186">
    <property type="entry name" value="GNAT"/>
    <property type="match status" value="1"/>
</dbReference>
<comment type="caution">
    <text evidence="2">The sequence shown here is derived from an EMBL/GenBank/DDBJ whole genome shotgun (WGS) entry which is preliminary data.</text>
</comment>
<dbReference type="PANTHER" id="PTHR43792">
    <property type="entry name" value="GNAT FAMILY, PUTATIVE (AFU_ORTHOLOGUE AFUA_3G00765)-RELATED-RELATED"/>
    <property type="match status" value="1"/>
</dbReference>
<evidence type="ECO:0000313" key="3">
    <source>
        <dbReference type="Proteomes" id="UP000019402"/>
    </source>
</evidence>
<keyword evidence="3" id="KW-1185">Reference proteome</keyword>
<keyword evidence="2" id="KW-0418">Kinase</keyword>
<dbReference type="EMBL" id="BAMD01000017">
    <property type="protein sequence ID" value="GAF03072.1"/>
    <property type="molecule type" value="Genomic_DNA"/>
</dbReference>
<dbReference type="PANTHER" id="PTHR43792:SF1">
    <property type="entry name" value="N-ACETYLTRANSFERASE DOMAIN-CONTAINING PROTEIN"/>
    <property type="match status" value="1"/>
</dbReference>
<evidence type="ECO:0000313" key="2">
    <source>
        <dbReference type="EMBL" id="GAF03072.1"/>
    </source>
</evidence>
<dbReference type="Gene3D" id="3.40.630.30">
    <property type="match status" value="1"/>
</dbReference>
<organism evidence="2 3">
    <name type="scientific">Saccharicrinis fermentans DSM 9555 = JCM 21142</name>
    <dbReference type="NCBI Taxonomy" id="869213"/>
    <lineage>
        <taxon>Bacteria</taxon>
        <taxon>Pseudomonadati</taxon>
        <taxon>Bacteroidota</taxon>
        <taxon>Bacteroidia</taxon>
        <taxon>Marinilabiliales</taxon>
        <taxon>Marinilabiliaceae</taxon>
        <taxon>Saccharicrinis</taxon>
    </lineage>
</organism>
<dbReference type="Proteomes" id="UP000019402">
    <property type="component" value="Unassembled WGS sequence"/>
</dbReference>